<gene>
    <name evidence="2" type="ORF">PMG25_15370</name>
</gene>
<dbReference type="RefSeq" id="WP_283767775.1">
    <property type="nucleotide sequence ID" value="NZ_JAQOSO010000084.1"/>
</dbReference>
<dbReference type="EMBL" id="JAQOSO010000084">
    <property type="protein sequence ID" value="MDJ1175469.1"/>
    <property type="molecule type" value="Genomic_DNA"/>
</dbReference>
<organism evidence="2 3">
    <name type="scientific">Roseofilum capinflatum BLCC-M114</name>
    <dbReference type="NCBI Taxonomy" id="3022440"/>
    <lineage>
        <taxon>Bacteria</taxon>
        <taxon>Bacillati</taxon>
        <taxon>Cyanobacteriota</taxon>
        <taxon>Cyanophyceae</taxon>
        <taxon>Desertifilales</taxon>
        <taxon>Desertifilaceae</taxon>
        <taxon>Roseofilum</taxon>
        <taxon>Roseofilum capinflatum</taxon>
    </lineage>
</organism>
<comment type="caution">
    <text evidence="2">The sequence shown here is derived from an EMBL/GenBank/DDBJ whole genome shotgun (WGS) entry which is preliminary data.</text>
</comment>
<sequence length="139" mass="15967">MEDWEKDWQNLCESLTAGVEELFREVEEELGEWVGELAELTVEIAETLDDLLFSDLDAFFNEYIEPLEDSNPDSREDEPFYHPFADVDRPSSHQPQTCVGCRHYHGQVYGGNLLVCGMHPYGPEDSFCRDWEGMGNGQN</sequence>
<accession>A0ABT7B8G1</accession>
<feature type="compositionally biased region" description="Basic and acidic residues" evidence="1">
    <location>
        <begin position="72"/>
        <end position="91"/>
    </location>
</feature>
<reference evidence="2 3" key="1">
    <citation type="submission" date="2023-01" db="EMBL/GenBank/DDBJ databases">
        <title>Novel diversity within Roseofilum (Cyanobacteria; Desertifilaceae) from marine benthic mats with descriptions of four novel species.</title>
        <authorList>
            <person name="Wang Y."/>
            <person name="Berthold D.E."/>
            <person name="Hu J."/>
            <person name="Lefler F.W."/>
            <person name="Laughinghouse H.D. IV."/>
        </authorList>
    </citation>
    <scope>NUCLEOTIDE SEQUENCE [LARGE SCALE GENOMIC DNA]</scope>
    <source>
        <strain evidence="2 3">BLCC-M114</strain>
    </source>
</reference>
<keyword evidence="3" id="KW-1185">Reference proteome</keyword>
<protein>
    <submittedName>
        <fullName evidence="2">Uncharacterized protein</fullName>
    </submittedName>
</protein>
<dbReference type="Proteomes" id="UP001235849">
    <property type="component" value="Unassembled WGS sequence"/>
</dbReference>
<evidence type="ECO:0000313" key="3">
    <source>
        <dbReference type="Proteomes" id="UP001235849"/>
    </source>
</evidence>
<evidence type="ECO:0000256" key="1">
    <source>
        <dbReference type="SAM" id="MobiDB-lite"/>
    </source>
</evidence>
<feature type="region of interest" description="Disordered" evidence="1">
    <location>
        <begin position="67"/>
        <end position="92"/>
    </location>
</feature>
<proteinExistence type="predicted"/>
<name>A0ABT7B8G1_9CYAN</name>
<evidence type="ECO:0000313" key="2">
    <source>
        <dbReference type="EMBL" id="MDJ1175469.1"/>
    </source>
</evidence>